<dbReference type="PANTHER" id="PTHR11439:SF491">
    <property type="entry name" value="INTEGRASE CATALYTIC DOMAIN-CONTAINING PROTEIN"/>
    <property type="match status" value="1"/>
</dbReference>
<dbReference type="EMBL" id="JAAGAX010000005">
    <property type="protein sequence ID" value="KAF2314833.1"/>
    <property type="molecule type" value="Genomic_DNA"/>
</dbReference>
<dbReference type="CDD" id="cd09272">
    <property type="entry name" value="RNase_HI_RT_Ty1"/>
    <property type="match status" value="1"/>
</dbReference>
<keyword evidence="2" id="KW-1185">Reference proteome</keyword>
<dbReference type="AlphaFoldDB" id="A0A6A6MRM3"/>
<reference evidence="1 2" key="1">
    <citation type="journal article" date="2020" name="Mol. Plant">
        <title>The Chromosome-Based Rubber Tree Genome Provides New Insights into Spurge Genome Evolution and Rubber Biosynthesis.</title>
        <authorList>
            <person name="Liu J."/>
            <person name="Shi C."/>
            <person name="Shi C.C."/>
            <person name="Li W."/>
            <person name="Zhang Q.J."/>
            <person name="Zhang Y."/>
            <person name="Li K."/>
            <person name="Lu H.F."/>
            <person name="Shi C."/>
            <person name="Zhu S.T."/>
            <person name="Xiao Z.Y."/>
            <person name="Nan H."/>
            <person name="Yue Y."/>
            <person name="Zhu X.G."/>
            <person name="Wu Y."/>
            <person name="Hong X.N."/>
            <person name="Fan G.Y."/>
            <person name="Tong Y."/>
            <person name="Zhang D."/>
            <person name="Mao C.L."/>
            <person name="Liu Y.L."/>
            <person name="Hao S.J."/>
            <person name="Liu W.Q."/>
            <person name="Lv M.Q."/>
            <person name="Zhang H.B."/>
            <person name="Liu Y."/>
            <person name="Hu-Tang G.R."/>
            <person name="Wang J.P."/>
            <person name="Wang J.H."/>
            <person name="Sun Y.H."/>
            <person name="Ni S.B."/>
            <person name="Chen W.B."/>
            <person name="Zhang X.C."/>
            <person name="Jiao Y.N."/>
            <person name="Eichler E.E."/>
            <person name="Li G.H."/>
            <person name="Liu X."/>
            <person name="Gao L.Z."/>
        </authorList>
    </citation>
    <scope>NUCLEOTIDE SEQUENCE [LARGE SCALE GENOMIC DNA]</scope>
    <source>
        <strain evidence="2">cv. GT1</strain>
        <tissue evidence="1">Leaf</tissue>
    </source>
</reference>
<name>A0A6A6MRM3_HEVBR</name>
<protein>
    <recommendedName>
        <fullName evidence="3">Reverse transcriptase Ty1/copia-type domain-containing protein</fullName>
    </recommendedName>
</protein>
<dbReference type="Proteomes" id="UP000467840">
    <property type="component" value="Chromosome 15"/>
</dbReference>
<comment type="caution">
    <text evidence="1">The sequence shown here is derived from an EMBL/GenBank/DDBJ whole genome shotgun (WGS) entry which is preliminary data.</text>
</comment>
<proteinExistence type="predicted"/>
<sequence length="224" mass="24913">MLSSVGDLAERATSAGHANVFLFGFGAAKKIWGMEITRHRSVGKLFLSQQAYVEKVLKRFNMNNAKPVTVPFAAHFKLSANMSPKTDEDIEHMSCVPYLSTVGSIMYAMVCTHPDISHAVSVVSRYMTCLGKEHWQAVKLILRYLKGTTDVGLTFNRVKMSDSVVGYMDSNFARDLDKRRSLTGYLFTLFRSAISWKATLQAIVALSTIEAEYIALAEAVKEVL</sequence>
<evidence type="ECO:0000313" key="2">
    <source>
        <dbReference type="Proteomes" id="UP000467840"/>
    </source>
</evidence>
<evidence type="ECO:0008006" key="3">
    <source>
        <dbReference type="Google" id="ProtNLM"/>
    </source>
</evidence>
<evidence type="ECO:0000313" key="1">
    <source>
        <dbReference type="EMBL" id="KAF2314833.1"/>
    </source>
</evidence>
<dbReference type="PANTHER" id="PTHR11439">
    <property type="entry name" value="GAG-POL-RELATED RETROTRANSPOSON"/>
    <property type="match status" value="1"/>
</dbReference>
<organism evidence="1 2">
    <name type="scientific">Hevea brasiliensis</name>
    <name type="common">Para rubber tree</name>
    <name type="synonym">Siphonia brasiliensis</name>
    <dbReference type="NCBI Taxonomy" id="3981"/>
    <lineage>
        <taxon>Eukaryota</taxon>
        <taxon>Viridiplantae</taxon>
        <taxon>Streptophyta</taxon>
        <taxon>Embryophyta</taxon>
        <taxon>Tracheophyta</taxon>
        <taxon>Spermatophyta</taxon>
        <taxon>Magnoliopsida</taxon>
        <taxon>eudicotyledons</taxon>
        <taxon>Gunneridae</taxon>
        <taxon>Pentapetalae</taxon>
        <taxon>rosids</taxon>
        <taxon>fabids</taxon>
        <taxon>Malpighiales</taxon>
        <taxon>Euphorbiaceae</taxon>
        <taxon>Crotonoideae</taxon>
        <taxon>Micrandreae</taxon>
        <taxon>Hevea</taxon>
    </lineage>
</organism>
<accession>A0A6A6MRM3</accession>
<gene>
    <name evidence="1" type="ORF">GH714_036850</name>
</gene>